<keyword evidence="2" id="KW-1185">Reference proteome</keyword>
<evidence type="ECO:0000313" key="2">
    <source>
        <dbReference type="Proteomes" id="UP001177003"/>
    </source>
</evidence>
<dbReference type="EMBL" id="OX465078">
    <property type="protein sequence ID" value="CAI9271313.1"/>
    <property type="molecule type" value="Genomic_DNA"/>
</dbReference>
<name>A0AA35VLU4_LACSI</name>
<accession>A0AA35VLU4</accession>
<reference evidence="1" key="1">
    <citation type="submission" date="2023-04" db="EMBL/GenBank/DDBJ databases">
        <authorList>
            <person name="Vijverberg K."/>
            <person name="Xiong W."/>
            <person name="Schranz E."/>
        </authorList>
    </citation>
    <scope>NUCLEOTIDE SEQUENCE</scope>
</reference>
<organism evidence="1 2">
    <name type="scientific">Lactuca saligna</name>
    <name type="common">Willowleaf lettuce</name>
    <dbReference type="NCBI Taxonomy" id="75948"/>
    <lineage>
        <taxon>Eukaryota</taxon>
        <taxon>Viridiplantae</taxon>
        <taxon>Streptophyta</taxon>
        <taxon>Embryophyta</taxon>
        <taxon>Tracheophyta</taxon>
        <taxon>Spermatophyta</taxon>
        <taxon>Magnoliopsida</taxon>
        <taxon>eudicotyledons</taxon>
        <taxon>Gunneridae</taxon>
        <taxon>Pentapetalae</taxon>
        <taxon>asterids</taxon>
        <taxon>campanulids</taxon>
        <taxon>Asterales</taxon>
        <taxon>Asteraceae</taxon>
        <taxon>Cichorioideae</taxon>
        <taxon>Cichorieae</taxon>
        <taxon>Lactucinae</taxon>
        <taxon>Lactuca</taxon>
    </lineage>
</organism>
<evidence type="ECO:0000313" key="1">
    <source>
        <dbReference type="EMBL" id="CAI9271313.1"/>
    </source>
</evidence>
<gene>
    <name evidence="1" type="ORF">LSALG_LOCUS11584</name>
</gene>
<proteinExistence type="predicted"/>
<dbReference type="AlphaFoldDB" id="A0AA35VLU4"/>
<dbReference type="Proteomes" id="UP001177003">
    <property type="component" value="Chromosome 2"/>
</dbReference>
<protein>
    <submittedName>
        <fullName evidence="1">Uncharacterized protein</fullName>
    </submittedName>
</protein>
<sequence length="144" mass="16835">MDFDEEEEDFPNHMLMSMKQIKILNKMLNSIIQYQEDMWEGISASSFEIDGLMRDFEAQMLSRVSGMIKDSESRILEKVDHAGQTTELRINSFNSKYVGVVKELTNVQKEQHTLFVMDVKKVREDVNLKLQELRDDMVREVAVV</sequence>